<dbReference type="InterPro" id="IPR046960">
    <property type="entry name" value="PPR_At4g14850-like_plant"/>
</dbReference>
<keyword evidence="4" id="KW-0812">Transmembrane</keyword>
<feature type="repeat" description="PPR" evidence="2">
    <location>
        <begin position="409"/>
        <end position="443"/>
    </location>
</feature>
<feature type="repeat" description="PPR" evidence="2">
    <location>
        <begin position="207"/>
        <end position="241"/>
    </location>
</feature>
<feature type="compositionally biased region" description="Basic and acidic residues" evidence="3">
    <location>
        <begin position="643"/>
        <end position="655"/>
    </location>
</feature>
<protein>
    <recommendedName>
        <fullName evidence="7">Pentatricopeptide repeat-containing protein</fullName>
    </recommendedName>
</protein>
<sequence>MAAYTVKLWNSRIKEAVNRNCAQKALLLFRQMKREGLEPNNLTFPFVAKACAKLSDPNHAHSVHTQILKSLFGNDIFIQTAMVDTYVKCGQVDYAYKVFERMPERDVAAWNAMLIGFAQLGSLDEVFSLFDGMRFAGIHPDSVTVVGLSLGILSAKSLELVRGIHAFGIRNGVAANVTVSNTWISVYAKCGDLASSRKVFDEIGVRTVISWNSMIAGYANFGNFFDAFDLCRRMSVDGIRPDASSIVSLISSCVQPEALFRGMLIHCHGIKSGCDSNIHVTNTLISMYSKCGDVNSARLLFDSMFDRTQVSWTVMISGYAGKGNMDEAMSLFLAMEKAGETPDLVTILSLLSGCGQTGSLELGKWIDNYAESKGLKEDVMVCNALIDVYSKCGSICEAQEVFHAMPEKTVVSWTTMISGCAMNGQFEEALDHFHRMRDLGFKPNHVTFLAVLQACAHAGFLDKGWEFFNMMTRVYEISPGLDHYSCMVDLLGRKGKLIEATEFLLNMPIEPDAAILSGLLSACKVHQNIEIGKYVASRLFEMEPREAAPYVEMANIYASTGKWDRVAMIRLLMKQNKVSKSPGESLVQINGKTHGFTVEDRSKAEGLGAKIKSFGQSKFGRERVDSRVYKETPTSRTIGAEEKRCITSRKREMEPSHSQNETLPLSSKESRINRFKPVWRFFLISNLALGAYIFALARKKNTSIAHEKPSKTEEEHSKSETEADVSSDAVTDALVHEEPPVLPIVPKPPKVLDPIPEDQQRELFKWILEEKRKAKPNDREEKKRIDKEKAVLKHFIRAESLPRI</sequence>
<dbReference type="InterPro" id="IPR002885">
    <property type="entry name" value="PPR_rpt"/>
</dbReference>
<dbReference type="Gene3D" id="1.25.40.10">
    <property type="entry name" value="Tetratricopeptide repeat domain"/>
    <property type="match status" value="5"/>
</dbReference>
<dbReference type="InterPro" id="IPR011990">
    <property type="entry name" value="TPR-like_helical_dom_sf"/>
</dbReference>
<feature type="repeat" description="PPR" evidence="2">
    <location>
        <begin position="378"/>
        <end position="408"/>
    </location>
</feature>
<feature type="repeat" description="PPR" evidence="2">
    <location>
        <begin position="308"/>
        <end position="342"/>
    </location>
</feature>
<accession>A0ABR2DCI3</accession>
<keyword evidence="6" id="KW-1185">Reference proteome</keyword>
<evidence type="ECO:0008006" key="7">
    <source>
        <dbReference type="Google" id="ProtNLM"/>
    </source>
</evidence>
<evidence type="ECO:0000256" key="3">
    <source>
        <dbReference type="SAM" id="MobiDB-lite"/>
    </source>
</evidence>
<feature type="region of interest" description="Disordered" evidence="3">
    <location>
        <begin position="704"/>
        <end position="728"/>
    </location>
</feature>
<organism evidence="5 6">
    <name type="scientific">Hibiscus sabdariffa</name>
    <name type="common">roselle</name>
    <dbReference type="NCBI Taxonomy" id="183260"/>
    <lineage>
        <taxon>Eukaryota</taxon>
        <taxon>Viridiplantae</taxon>
        <taxon>Streptophyta</taxon>
        <taxon>Embryophyta</taxon>
        <taxon>Tracheophyta</taxon>
        <taxon>Spermatophyta</taxon>
        <taxon>Magnoliopsida</taxon>
        <taxon>eudicotyledons</taxon>
        <taxon>Gunneridae</taxon>
        <taxon>Pentapetalae</taxon>
        <taxon>rosids</taxon>
        <taxon>malvids</taxon>
        <taxon>Malvales</taxon>
        <taxon>Malvaceae</taxon>
        <taxon>Malvoideae</taxon>
        <taxon>Hibiscus</taxon>
    </lineage>
</organism>
<reference evidence="5 6" key="1">
    <citation type="journal article" date="2024" name="G3 (Bethesda)">
        <title>Genome assembly of Hibiscus sabdariffa L. provides insights into metabolisms of medicinal natural products.</title>
        <authorList>
            <person name="Kim T."/>
        </authorList>
    </citation>
    <scope>NUCLEOTIDE SEQUENCE [LARGE SCALE GENOMIC DNA]</scope>
    <source>
        <strain evidence="5">TK-2024</strain>
        <tissue evidence="5">Old leaves</tissue>
    </source>
</reference>
<dbReference type="Pfam" id="PF13041">
    <property type="entry name" value="PPR_2"/>
    <property type="match status" value="3"/>
</dbReference>
<dbReference type="PANTHER" id="PTHR47926:SF395">
    <property type="entry name" value="TETRATRICOPEPTIDE-LIKE HELICAL DOMAIN, DYW DOMAIN PROTEIN-RELATED"/>
    <property type="match status" value="1"/>
</dbReference>
<evidence type="ECO:0000256" key="4">
    <source>
        <dbReference type="SAM" id="Phobius"/>
    </source>
</evidence>
<evidence type="ECO:0000256" key="2">
    <source>
        <dbReference type="PROSITE-ProRule" id="PRU00708"/>
    </source>
</evidence>
<feature type="repeat" description="PPR" evidence="2">
    <location>
        <begin position="75"/>
        <end position="105"/>
    </location>
</feature>
<evidence type="ECO:0000313" key="6">
    <source>
        <dbReference type="Proteomes" id="UP001472677"/>
    </source>
</evidence>
<name>A0ABR2DCI3_9ROSI</name>
<feature type="compositionally biased region" description="Basic and acidic residues" evidence="3">
    <location>
        <begin position="705"/>
        <end position="721"/>
    </location>
</feature>
<feature type="repeat" description="PPR" evidence="2">
    <location>
        <begin position="106"/>
        <end position="140"/>
    </location>
</feature>
<keyword evidence="1" id="KW-0677">Repeat</keyword>
<feature type="compositionally biased region" description="Polar residues" evidence="3">
    <location>
        <begin position="656"/>
        <end position="667"/>
    </location>
</feature>
<dbReference type="PROSITE" id="PS51375">
    <property type="entry name" value="PPR"/>
    <property type="match status" value="8"/>
</dbReference>
<comment type="caution">
    <text evidence="5">The sequence shown here is derived from an EMBL/GenBank/DDBJ whole genome shotgun (WGS) entry which is preliminary data.</text>
</comment>
<feature type="repeat" description="PPR" evidence="2">
    <location>
        <begin position="5"/>
        <end position="39"/>
    </location>
</feature>
<evidence type="ECO:0000313" key="5">
    <source>
        <dbReference type="EMBL" id="KAK8535408.1"/>
    </source>
</evidence>
<evidence type="ECO:0000256" key="1">
    <source>
        <dbReference type="ARBA" id="ARBA00022737"/>
    </source>
</evidence>
<gene>
    <name evidence="5" type="ORF">V6N12_056926</name>
</gene>
<feature type="region of interest" description="Disordered" evidence="3">
    <location>
        <begin position="643"/>
        <end position="667"/>
    </location>
</feature>
<keyword evidence="4" id="KW-1133">Transmembrane helix</keyword>
<dbReference type="Pfam" id="PF20431">
    <property type="entry name" value="E_motif"/>
    <property type="match status" value="1"/>
</dbReference>
<dbReference type="Pfam" id="PF01535">
    <property type="entry name" value="PPR"/>
    <property type="match status" value="7"/>
</dbReference>
<dbReference type="Proteomes" id="UP001472677">
    <property type="component" value="Unassembled WGS sequence"/>
</dbReference>
<dbReference type="PANTHER" id="PTHR47926">
    <property type="entry name" value="PENTATRICOPEPTIDE REPEAT-CONTAINING PROTEIN"/>
    <property type="match status" value="1"/>
</dbReference>
<feature type="transmembrane region" description="Helical" evidence="4">
    <location>
        <begin position="678"/>
        <end position="697"/>
    </location>
</feature>
<proteinExistence type="predicted"/>
<feature type="repeat" description="PPR" evidence="2">
    <location>
        <begin position="277"/>
        <end position="307"/>
    </location>
</feature>
<keyword evidence="4" id="KW-0472">Membrane</keyword>
<dbReference type="NCBIfam" id="TIGR00756">
    <property type="entry name" value="PPR"/>
    <property type="match status" value="6"/>
</dbReference>
<dbReference type="InterPro" id="IPR046848">
    <property type="entry name" value="E_motif"/>
</dbReference>
<dbReference type="EMBL" id="JBBPBM010000030">
    <property type="protein sequence ID" value="KAK8535408.1"/>
    <property type="molecule type" value="Genomic_DNA"/>
</dbReference>